<feature type="compositionally biased region" description="Polar residues" evidence="1">
    <location>
        <begin position="68"/>
        <end position="97"/>
    </location>
</feature>
<dbReference type="Proteomes" id="UP001054945">
    <property type="component" value="Unassembled WGS sequence"/>
</dbReference>
<feature type="region of interest" description="Disordered" evidence="1">
    <location>
        <begin position="49"/>
        <end position="147"/>
    </location>
</feature>
<comment type="caution">
    <text evidence="2">The sequence shown here is derived from an EMBL/GenBank/DDBJ whole genome shotgun (WGS) entry which is preliminary data.</text>
</comment>
<evidence type="ECO:0000313" key="3">
    <source>
        <dbReference type="Proteomes" id="UP001054945"/>
    </source>
</evidence>
<dbReference type="AlphaFoldDB" id="A0AAV4NMV8"/>
<reference evidence="2 3" key="1">
    <citation type="submission" date="2021-06" db="EMBL/GenBank/DDBJ databases">
        <title>Caerostris extrusa draft genome.</title>
        <authorList>
            <person name="Kono N."/>
            <person name="Arakawa K."/>
        </authorList>
    </citation>
    <scope>NUCLEOTIDE SEQUENCE [LARGE SCALE GENOMIC DNA]</scope>
</reference>
<protein>
    <submittedName>
        <fullName evidence="2">BHLH domain-containing protein</fullName>
    </submittedName>
</protein>
<organism evidence="2 3">
    <name type="scientific">Caerostris extrusa</name>
    <name type="common">Bark spider</name>
    <name type="synonym">Caerostris bankana</name>
    <dbReference type="NCBI Taxonomy" id="172846"/>
    <lineage>
        <taxon>Eukaryota</taxon>
        <taxon>Metazoa</taxon>
        <taxon>Ecdysozoa</taxon>
        <taxon>Arthropoda</taxon>
        <taxon>Chelicerata</taxon>
        <taxon>Arachnida</taxon>
        <taxon>Araneae</taxon>
        <taxon>Araneomorphae</taxon>
        <taxon>Entelegynae</taxon>
        <taxon>Araneoidea</taxon>
        <taxon>Araneidae</taxon>
        <taxon>Caerostris</taxon>
    </lineage>
</organism>
<dbReference type="EMBL" id="BPLR01021113">
    <property type="protein sequence ID" value="GIX86101.1"/>
    <property type="molecule type" value="Genomic_DNA"/>
</dbReference>
<gene>
    <name evidence="2" type="primary">AVEN_130051_1</name>
    <name evidence="2" type="ORF">CEXT_749651</name>
</gene>
<accession>A0AAV4NMV8</accession>
<evidence type="ECO:0000313" key="2">
    <source>
        <dbReference type="EMBL" id="GIX86101.1"/>
    </source>
</evidence>
<feature type="compositionally biased region" description="Low complexity" evidence="1">
    <location>
        <begin position="54"/>
        <end position="67"/>
    </location>
</feature>
<keyword evidence="3" id="KW-1185">Reference proteome</keyword>
<sequence>MSSFMSLLNHSNFFPSDLFRSYEGTLNKSYQGSNNLMLTYPPVLTRTIKTANKSSSPDFMDSDSSSSYKTNQSLETVTKKIQTSSPETLRSAKTGSSAKERSKGAPRCPPSQPVLKKRRLANARERKEDGEPESCLRPSEGSCAFHW</sequence>
<proteinExistence type="predicted"/>
<name>A0AAV4NMV8_CAEEX</name>
<evidence type="ECO:0000256" key="1">
    <source>
        <dbReference type="SAM" id="MobiDB-lite"/>
    </source>
</evidence>